<dbReference type="AlphaFoldDB" id="A0A6J8C8Y0"/>
<evidence type="ECO:0000256" key="1">
    <source>
        <dbReference type="SAM" id="MobiDB-lite"/>
    </source>
</evidence>
<organism evidence="3 4">
    <name type="scientific">Mytilus coruscus</name>
    <name type="common">Sea mussel</name>
    <dbReference type="NCBI Taxonomy" id="42192"/>
    <lineage>
        <taxon>Eukaryota</taxon>
        <taxon>Metazoa</taxon>
        <taxon>Spiralia</taxon>
        <taxon>Lophotrochozoa</taxon>
        <taxon>Mollusca</taxon>
        <taxon>Bivalvia</taxon>
        <taxon>Autobranchia</taxon>
        <taxon>Pteriomorphia</taxon>
        <taxon>Mytilida</taxon>
        <taxon>Mytiloidea</taxon>
        <taxon>Mytilidae</taxon>
        <taxon>Mytilinae</taxon>
        <taxon>Mytilus</taxon>
    </lineage>
</organism>
<keyword evidence="4" id="KW-1185">Reference proteome</keyword>
<feature type="domain" description="Fibrinogen C-terminal" evidence="2">
    <location>
        <begin position="66"/>
        <end position="154"/>
    </location>
</feature>
<dbReference type="GO" id="GO:0005615">
    <property type="term" value="C:extracellular space"/>
    <property type="evidence" value="ECO:0007669"/>
    <property type="project" value="TreeGrafter"/>
</dbReference>
<protein>
    <recommendedName>
        <fullName evidence="2">Fibrinogen C-terminal domain-containing protein</fullName>
    </recommendedName>
</protein>
<feature type="compositionally biased region" description="Basic and acidic residues" evidence="1">
    <location>
        <begin position="7"/>
        <end position="20"/>
    </location>
</feature>
<dbReference type="Proteomes" id="UP000507470">
    <property type="component" value="Unassembled WGS sequence"/>
</dbReference>
<dbReference type="PANTHER" id="PTHR19143:SF327">
    <property type="entry name" value="FI21813P1-RELATED"/>
    <property type="match status" value="1"/>
</dbReference>
<dbReference type="OrthoDB" id="6275059at2759"/>
<accession>A0A6J8C8Y0</accession>
<evidence type="ECO:0000313" key="3">
    <source>
        <dbReference type="EMBL" id="CAC5391450.1"/>
    </source>
</evidence>
<dbReference type="InterPro" id="IPR050373">
    <property type="entry name" value="Fibrinogen_C-term_domain"/>
</dbReference>
<dbReference type="InterPro" id="IPR014716">
    <property type="entry name" value="Fibrinogen_a/b/g_C_1"/>
</dbReference>
<dbReference type="SUPFAM" id="SSF56496">
    <property type="entry name" value="Fibrinogen C-terminal domain-like"/>
    <property type="match status" value="1"/>
</dbReference>
<evidence type="ECO:0000259" key="2">
    <source>
        <dbReference type="PROSITE" id="PS51406"/>
    </source>
</evidence>
<evidence type="ECO:0000313" key="4">
    <source>
        <dbReference type="Proteomes" id="UP000507470"/>
    </source>
</evidence>
<gene>
    <name evidence="3" type="ORF">MCOR_26460</name>
</gene>
<reference evidence="3 4" key="1">
    <citation type="submission" date="2020-06" db="EMBL/GenBank/DDBJ databases">
        <authorList>
            <person name="Li R."/>
            <person name="Bekaert M."/>
        </authorList>
    </citation>
    <scope>NUCLEOTIDE SEQUENCE [LARGE SCALE GENOMIC DNA]</scope>
    <source>
        <strain evidence="4">wild</strain>
    </source>
</reference>
<dbReference type="Gene3D" id="3.90.215.10">
    <property type="entry name" value="Gamma Fibrinogen, chain A, domain 1"/>
    <property type="match status" value="1"/>
</dbReference>
<sequence>MTDDEHDITGYEHDITGDEHNITGDEHNITGDEHDITGDVHHDTGVIYNENHDTESPISLRHQVEVIQKRFNGVTEFYRNWQDYENGFGDLNNEFWLGNKYIAMLTSRGNHELRIDLEDWNGEKRYALFTRFKVGDQSNNYRLTISGYSGNAGS</sequence>
<dbReference type="InterPro" id="IPR002181">
    <property type="entry name" value="Fibrinogen_a/b/g_C_dom"/>
</dbReference>
<name>A0A6J8C8Y0_MYTCO</name>
<feature type="region of interest" description="Disordered" evidence="1">
    <location>
        <begin position="1"/>
        <end position="20"/>
    </location>
</feature>
<dbReference type="SMART" id="SM00186">
    <property type="entry name" value="FBG"/>
    <property type="match status" value="1"/>
</dbReference>
<dbReference type="PANTHER" id="PTHR19143">
    <property type="entry name" value="FIBRINOGEN/TENASCIN/ANGIOPOEITIN"/>
    <property type="match status" value="1"/>
</dbReference>
<proteinExistence type="predicted"/>
<dbReference type="Pfam" id="PF00147">
    <property type="entry name" value="Fibrinogen_C"/>
    <property type="match status" value="1"/>
</dbReference>
<dbReference type="EMBL" id="CACVKT020004759">
    <property type="protein sequence ID" value="CAC5391450.1"/>
    <property type="molecule type" value="Genomic_DNA"/>
</dbReference>
<dbReference type="InterPro" id="IPR036056">
    <property type="entry name" value="Fibrinogen-like_C"/>
</dbReference>
<dbReference type="PROSITE" id="PS51406">
    <property type="entry name" value="FIBRINOGEN_C_2"/>
    <property type="match status" value="1"/>
</dbReference>